<accession>A0A8K1DFP4</accession>
<proteinExistence type="predicted"/>
<dbReference type="EMBL" id="MN542937">
    <property type="protein sequence ID" value="QGN65444.1"/>
    <property type="molecule type" value="Genomic_DNA"/>
</dbReference>
<name>A0A8K1DFP4_ORYCO</name>
<gene>
    <name evidence="1" type="primary">LOC_Os09g27190</name>
</gene>
<reference evidence="1" key="1">
    <citation type="submission" date="2019-10" db="EMBL/GenBank/DDBJ databases">
        <title>A genus-wide short-term and long-term responses to allopolyploidy in rice genus based on genomic and expression evidence.</title>
        <authorList>
            <person name="Zou X.-H."/>
            <person name="Du Y.-S."/>
            <person name="Wang X."/>
            <person name="Wang Q."/>
            <person name="Chen J.-F."/>
            <person name="Chen M.-S."/>
            <person name="Doyle J.J."/>
            <person name="Ge S."/>
        </authorList>
    </citation>
    <scope>NUCLEOTIDE SEQUENCE</scope>
</reference>
<evidence type="ECO:0000313" key="1">
    <source>
        <dbReference type="EMBL" id="QGN65444.1"/>
    </source>
</evidence>
<sequence length="72" mass="8242">MVPVGSIECLRKRCRLLRVLIHVNDHRKAVVVLHGREDGKPDHIIVQNISPDNESTQSTFSQDHIWCAERTS</sequence>
<protein>
    <submittedName>
        <fullName evidence="1">RWP-RK domain-containing protein</fullName>
    </submittedName>
</protein>
<dbReference type="AlphaFoldDB" id="A0A8K1DFP4"/>
<organism evidence="1">
    <name type="scientific">Oryza coarctata</name>
    <name type="common">Wild rice</name>
    <name type="synonym">Porteresia coarctata</name>
    <dbReference type="NCBI Taxonomy" id="77588"/>
    <lineage>
        <taxon>Eukaryota</taxon>
        <taxon>Viridiplantae</taxon>
        <taxon>Streptophyta</taxon>
        <taxon>Embryophyta</taxon>
        <taxon>Tracheophyta</taxon>
        <taxon>Spermatophyta</taxon>
        <taxon>Magnoliopsida</taxon>
        <taxon>Liliopsida</taxon>
        <taxon>Poales</taxon>
        <taxon>Poaceae</taxon>
        <taxon>BOP clade</taxon>
        <taxon>Oryzoideae</taxon>
        <taxon>Oryzeae</taxon>
        <taxon>Oryzinae</taxon>
        <taxon>Oryza</taxon>
    </lineage>
</organism>